<gene>
    <name evidence="5" type="ORF">G4L40_03025</name>
</gene>
<dbReference type="InterPro" id="IPR018990">
    <property type="entry name" value="Prot_inh_I42_chagasin"/>
</dbReference>
<evidence type="ECO:0000256" key="3">
    <source>
        <dbReference type="SAM" id="Phobius"/>
    </source>
</evidence>
<sequence>MKKKYLKIFGVIISIIILIGISYYNKFCNYYKSGENNNFELKVGETLEIRLYENGSTGFSNCWLNENRSKKLKLVNRKYENSLYAKLGSEGAGGIITLIFKAYEKGIDTIKIANCPLGQESKNCSDYNEKNTAADNEFIVKISER</sequence>
<evidence type="ECO:0000313" key="5">
    <source>
        <dbReference type="EMBL" id="NHM03674.1"/>
    </source>
</evidence>
<proteinExistence type="predicted"/>
<organism evidence="5 6">
    <name type="scientific">Flavobacterium celericrescens</name>
    <dbReference type="NCBI Taxonomy" id="2709780"/>
    <lineage>
        <taxon>Bacteria</taxon>
        <taxon>Pseudomonadati</taxon>
        <taxon>Bacteroidota</taxon>
        <taxon>Flavobacteriia</taxon>
        <taxon>Flavobacteriales</taxon>
        <taxon>Flavobacteriaceae</taxon>
        <taxon>Flavobacterium</taxon>
    </lineage>
</organism>
<feature type="transmembrane region" description="Helical" evidence="3">
    <location>
        <begin position="5"/>
        <end position="24"/>
    </location>
</feature>
<dbReference type="GO" id="GO:0030414">
    <property type="term" value="F:peptidase inhibitor activity"/>
    <property type="evidence" value="ECO:0007669"/>
    <property type="project" value="UniProtKB-KW"/>
</dbReference>
<keyword evidence="3" id="KW-1133">Transmembrane helix</keyword>
<accession>A0ABX0ICT3</accession>
<name>A0ABX0ICT3_9FLAO</name>
<keyword evidence="1 5" id="KW-0646">Protease inhibitor</keyword>
<dbReference type="SUPFAM" id="SSF141066">
    <property type="entry name" value="ICP-like"/>
    <property type="match status" value="1"/>
</dbReference>
<dbReference type="Proteomes" id="UP000761423">
    <property type="component" value="Unassembled WGS sequence"/>
</dbReference>
<dbReference type="Gene3D" id="2.60.40.2020">
    <property type="match status" value="1"/>
</dbReference>
<dbReference type="Pfam" id="PF09394">
    <property type="entry name" value="Inhibitor_I42"/>
    <property type="match status" value="1"/>
</dbReference>
<dbReference type="EMBL" id="JAAJBV010000002">
    <property type="protein sequence ID" value="NHM03674.1"/>
    <property type="molecule type" value="Genomic_DNA"/>
</dbReference>
<keyword evidence="6" id="KW-1185">Reference proteome</keyword>
<dbReference type="InterPro" id="IPR036331">
    <property type="entry name" value="Chagasin-like_sf"/>
</dbReference>
<keyword evidence="3" id="KW-0812">Transmembrane</keyword>
<dbReference type="RefSeq" id="WP_166235690.1">
    <property type="nucleotide sequence ID" value="NZ_JAAJBV010000002.1"/>
</dbReference>
<evidence type="ECO:0000256" key="2">
    <source>
        <dbReference type="ARBA" id="ARBA00022704"/>
    </source>
</evidence>
<reference evidence="5 6" key="1">
    <citation type="submission" date="2020-02" db="EMBL/GenBank/DDBJ databases">
        <authorList>
            <person name="Chen W.-M."/>
        </authorList>
    </citation>
    <scope>NUCLEOTIDE SEQUENCE [LARGE SCALE GENOMIC DNA]</scope>
    <source>
        <strain evidence="5 6">TWA-26</strain>
    </source>
</reference>
<comment type="caution">
    <text evidence="5">The sequence shown here is derived from an EMBL/GenBank/DDBJ whole genome shotgun (WGS) entry which is preliminary data.</text>
</comment>
<protein>
    <submittedName>
        <fullName evidence="5">Protease inhibitor I42 family protein</fullName>
    </submittedName>
</protein>
<feature type="domain" description="Proteinase inhibitor I42 chagasin" evidence="4">
    <location>
        <begin position="41"/>
        <end position="115"/>
    </location>
</feature>
<keyword evidence="2" id="KW-0789">Thiol protease inhibitor</keyword>
<evidence type="ECO:0000256" key="1">
    <source>
        <dbReference type="ARBA" id="ARBA00022690"/>
    </source>
</evidence>
<evidence type="ECO:0000313" key="6">
    <source>
        <dbReference type="Proteomes" id="UP000761423"/>
    </source>
</evidence>
<evidence type="ECO:0000259" key="4">
    <source>
        <dbReference type="Pfam" id="PF09394"/>
    </source>
</evidence>
<keyword evidence="3" id="KW-0472">Membrane</keyword>